<keyword evidence="2" id="KW-1185">Reference proteome</keyword>
<reference evidence="2" key="1">
    <citation type="journal article" date="2019" name="Int. J. Syst. Evol. Microbiol.">
        <title>The Global Catalogue of Microorganisms (GCM) 10K type strain sequencing project: providing services to taxonomists for standard genome sequencing and annotation.</title>
        <authorList>
            <consortium name="The Broad Institute Genomics Platform"/>
            <consortium name="The Broad Institute Genome Sequencing Center for Infectious Disease"/>
            <person name="Wu L."/>
            <person name="Ma J."/>
        </authorList>
    </citation>
    <scope>NUCLEOTIDE SEQUENCE [LARGE SCALE GENOMIC DNA]</scope>
    <source>
        <strain evidence="2">KCTC 42441</strain>
    </source>
</reference>
<protein>
    <submittedName>
        <fullName evidence="1">Uncharacterized protein</fullName>
    </submittedName>
</protein>
<evidence type="ECO:0000313" key="2">
    <source>
        <dbReference type="Proteomes" id="UP001595705"/>
    </source>
</evidence>
<accession>A0ABV7XMW3</accession>
<proteinExistence type="predicted"/>
<evidence type="ECO:0000313" key="1">
    <source>
        <dbReference type="EMBL" id="MFC3716378.1"/>
    </source>
</evidence>
<name>A0ABV7XMW3_9GAMM</name>
<dbReference type="EMBL" id="JBHRYA010000007">
    <property type="protein sequence ID" value="MFC3716378.1"/>
    <property type="molecule type" value="Genomic_DNA"/>
</dbReference>
<sequence>MIAITIFIDRVPGCGCGKHSAGMQPAEHPAARNDAVVAAMSDFSYATPRIRLMAPTQPVRQAACTPQEPSP</sequence>
<dbReference type="Proteomes" id="UP001595705">
    <property type="component" value="Unassembled WGS sequence"/>
</dbReference>
<organism evidence="1 2">
    <name type="scientific">Luteimonas soli</name>
    <dbReference type="NCBI Taxonomy" id="1648966"/>
    <lineage>
        <taxon>Bacteria</taxon>
        <taxon>Pseudomonadati</taxon>
        <taxon>Pseudomonadota</taxon>
        <taxon>Gammaproteobacteria</taxon>
        <taxon>Lysobacterales</taxon>
        <taxon>Lysobacteraceae</taxon>
        <taxon>Luteimonas</taxon>
    </lineage>
</organism>
<gene>
    <name evidence="1" type="ORF">ACFONC_09445</name>
</gene>
<comment type="caution">
    <text evidence="1">The sequence shown here is derived from an EMBL/GenBank/DDBJ whole genome shotgun (WGS) entry which is preliminary data.</text>
</comment>
<dbReference type="RefSeq" id="WP_386743477.1">
    <property type="nucleotide sequence ID" value="NZ_JBHRYA010000007.1"/>
</dbReference>